<proteinExistence type="predicted"/>
<evidence type="ECO:0000256" key="3">
    <source>
        <dbReference type="ARBA" id="ARBA00022553"/>
    </source>
</evidence>
<evidence type="ECO:0000313" key="6">
    <source>
        <dbReference type="EMBL" id="SDZ85006.1"/>
    </source>
</evidence>
<dbReference type="STRING" id="37625.SAMN05660420_00613"/>
<dbReference type="GO" id="GO:0000155">
    <property type="term" value="F:phosphorelay sensor kinase activity"/>
    <property type="evidence" value="ECO:0007669"/>
    <property type="project" value="InterPro"/>
</dbReference>
<reference evidence="6 7" key="1">
    <citation type="submission" date="2016-10" db="EMBL/GenBank/DDBJ databases">
        <authorList>
            <person name="de Groot N.N."/>
        </authorList>
    </citation>
    <scope>NUCLEOTIDE SEQUENCE [LARGE SCALE GENOMIC DNA]</scope>
    <source>
        <strain evidence="6 7">DSM 7343</strain>
    </source>
</reference>
<evidence type="ECO:0000313" key="7">
    <source>
        <dbReference type="Proteomes" id="UP000199409"/>
    </source>
</evidence>
<feature type="domain" description="HDOD" evidence="5">
    <location>
        <begin position="16"/>
        <end position="212"/>
    </location>
</feature>
<dbReference type="InterPro" id="IPR052340">
    <property type="entry name" value="RNase_Y/CdgJ"/>
</dbReference>
<dbReference type="Gene3D" id="1.10.287.130">
    <property type="match status" value="1"/>
</dbReference>
<name>A0A1H3WCZ4_9BACT</name>
<keyword evidence="7" id="KW-1185">Reference proteome</keyword>
<dbReference type="Gene3D" id="1.10.3210.10">
    <property type="entry name" value="Hypothetical protein af1432"/>
    <property type="match status" value="1"/>
</dbReference>
<dbReference type="InterPro" id="IPR036890">
    <property type="entry name" value="HATPase_C_sf"/>
</dbReference>
<evidence type="ECO:0000259" key="5">
    <source>
        <dbReference type="PROSITE" id="PS51833"/>
    </source>
</evidence>
<dbReference type="InterPro" id="IPR003594">
    <property type="entry name" value="HATPase_dom"/>
</dbReference>
<keyword evidence="3" id="KW-0597">Phosphoprotein</keyword>
<feature type="domain" description="Histidine kinase" evidence="4">
    <location>
        <begin position="481"/>
        <end position="694"/>
    </location>
</feature>
<dbReference type="SMART" id="SM00387">
    <property type="entry name" value="HATPase_c"/>
    <property type="match status" value="1"/>
</dbReference>
<accession>A0A1H3WCZ4</accession>
<dbReference type="InterPro" id="IPR005467">
    <property type="entry name" value="His_kinase_dom"/>
</dbReference>
<protein>
    <recommendedName>
        <fullName evidence="2">histidine kinase</fullName>
        <ecNumber evidence="2">2.7.13.3</ecNumber>
    </recommendedName>
</protein>
<dbReference type="PANTHER" id="PTHR33525:SF3">
    <property type="entry name" value="RIBONUCLEASE Y"/>
    <property type="match status" value="1"/>
</dbReference>
<dbReference type="PROSITE" id="PS50109">
    <property type="entry name" value="HIS_KIN"/>
    <property type="match status" value="1"/>
</dbReference>
<dbReference type="InterPro" id="IPR003661">
    <property type="entry name" value="HisK_dim/P_dom"/>
</dbReference>
<dbReference type="AlphaFoldDB" id="A0A1H3WCZ4"/>
<dbReference type="EC" id="2.7.13.3" evidence="2"/>
<dbReference type="RefSeq" id="WP_092344570.1">
    <property type="nucleotide sequence ID" value="NZ_FNQN01000001.1"/>
</dbReference>
<dbReference type="Gene3D" id="3.30.565.10">
    <property type="entry name" value="Histidine kinase-like ATPase, C-terminal domain"/>
    <property type="match status" value="1"/>
</dbReference>
<dbReference type="SUPFAM" id="SSF109604">
    <property type="entry name" value="HD-domain/PDEase-like"/>
    <property type="match status" value="1"/>
</dbReference>
<dbReference type="Pfam" id="PF02518">
    <property type="entry name" value="HATPase_c"/>
    <property type="match status" value="1"/>
</dbReference>
<dbReference type="OrthoDB" id="9797768at2"/>
<dbReference type="EMBL" id="FNQN01000001">
    <property type="protein sequence ID" value="SDZ85006.1"/>
    <property type="molecule type" value="Genomic_DNA"/>
</dbReference>
<dbReference type="SUPFAM" id="SSF55874">
    <property type="entry name" value="ATPase domain of HSP90 chaperone/DNA topoisomerase II/histidine kinase"/>
    <property type="match status" value="1"/>
</dbReference>
<dbReference type="PROSITE" id="PS51833">
    <property type="entry name" value="HDOD"/>
    <property type="match status" value="1"/>
</dbReference>
<dbReference type="Pfam" id="PF08668">
    <property type="entry name" value="HDOD"/>
    <property type="match status" value="1"/>
</dbReference>
<evidence type="ECO:0000256" key="1">
    <source>
        <dbReference type="ARBA" id="ARBA00000085"/>
    </source>
</evidence>
<evidence type="ECO:0000259" key="4">
    <source>
        <dbReference type="PROSITE" id="PS50109"/>
    </source>
</evidence>
<dbReference type="PANTHER" id="PTHR33525">
    <property type="match status" value="1"/>
</dbReference>
<dbReference type="InterPro" id="IPR004358">
    <property type="entry name" value="Sig_transdc_His_kin-like_C"/>
</dbReference>
<gene>
    <name evidence="6" type="ORF">SAMN05660420_00613</name>
</gene>
<sequence length="702" mass="78995">MQCLYLRDKSYAVENLPSEPSLLVELLELCHNDNANFEMFSTAIKKDISLTTKILQVANSPIYRQWNEITDIRRMLIVLGMTNVRNIITTCAIQQFFSNFTQDFNKHVQLIWLRALNCANLAERLAKLVGYDNPGEAFLSGLLHQVGMLLLILNREEDYVPLLERYYQETANFHNLEQEILGVEHCELGAALVQSWNLDSFLADAIQFQNAPADELYNSPTLLKILAVASPLSANNSARDNSLLREKAGLLFDLTEDSILDCLTMASQKSEKMITDLGFSHRLRITEDEMGAFSATENESNRKKLAEKIHDITLSNSIGKSEKAELLEFTKEVRIYFNAVFNLNQLFFFKLAEDQTTLCAVNDLKINQLSEIEFKVEDKNSLLVKSFTDKKALLSSSARCSIADQQVIRLLNAEACYFLPVHHNGIGIGVLALGTSAQEWLTLKSKSSLLKLISSEIAKNYFSLEQGKSQPIGMPLVDFKKVAHEISNPLTIINNYLYMLGKKIDTDHPAQEELTFISEEIERVGNILLRAKDPEAPARENDKTVNINKLLTELDTLFKNSLYKTNQIQSTLHLDQQVPVLCCPKDKLKQILINIIKNGVEAMQNGGTVTITGRDNVYQNGKQYVEITIKDNGPGIDAEILKNLFKPVTSTKEGHSGLGLTIVNTLVKELSGSIFCYSNQDQGTEFKVLIPRKLKESEIELK</sequence>
<dbReference type="Proteomes" id="UP000199409">
    <property type="component" value="Unassembled WGS sequence"/>
</dbReference>
<dbReference type="PRINTS" id="PR00344">
    <property type="entry name" value="BCTRLSENSOR"/>
</dbReference>
<comment type="catalytic activity">
    <reaction evidence="1">
        <text>ATP + protein L-histidine = ADP + protein N-phospho-L-histidine.</text>
        <dbReference type="EC" id="2.7.13.3"/>
    </reaction>
</comment>
<organism evidence="6 7">
    <name type="scientific">Desulfuromusa kysingii</name>
    <dbReference type="NCBI Taxonomy" id="37625"/>
    <lineage>
        <taxon>Bacteria</taxon>
        <taxon>Pseudomonadati</taxon>
        <taxon>Thermodesulfobacteriota</taxon>
        <taxon>Desulfuromonadia</taxon>
        <taxon>Desulfuromonadales</taxon>
        <taxon>Geopsychrobacteraceae</taxon>
        <taxon>Desulfuromusa</taxon>
    </lineage>
</organism>
<dbReference type="InterPro" id="IPR013976">
    <property type="entry name" value="HDOD"/>
</dbReference>
<dbReference type="CDD" id="cd00082">
    <property type="entry name" value="HisKA"/>
    <property type="match status" value="1"/>
</dbReference>
<evidence type="ECO:0000256" key="2">
    <source>
        <dbReference type="ARBA" id="ARBA00012438"/>
    </source>
</evidence>